<reference evidence="1 2" key="1">
    <citation type="submission" date="2014-02" db="EMBL/GenBank/DDBJ databases">
        <authorList>
            <person name="Sears C."/>
            <person name="Carroll K."/>
            <person name="Sack B.R."/>
            <person name="Qadri F."/>
            <person name="Myers L.L."/>
            <person name="Chung G.-T."/>
            <person name="Escheverria P."/>
            <person name="Fraser C.M."/>
            <person name="Sadzewicz L."/>
            <person name="Shefchek K.A."/>
            <person name="Tallon L."/>
            <person name="Das S.P."/>
            <person name="Daugherty S."/>
            <person name="Mongodin E.F."/>
        </authorList>
    </citation>
    <scope>NUCLEOTIDE SEQUENCE [LARGE SCALE GENOMIC DNA]</scope>
    <source>
        <strain evidence="1 2">3976T8</strain>
    </source>
</reference>
<evidence type="ECO:0008006" key="3">
    <source>
        <dbReference type="Google" id="ProtNLM"/>
    </source>
</evidence>
<comment type="caution">
    <text evidence="1">The sequence shown here is derived from an EMBL/GenBank/DDBJ whole genome shotgun (WGS) entry which is preliminary data.</text>
</comment>
<name>A0A016AZ64_BACFG</name>
<sequence>MEQKDLILDFNLYLCEKFGYRNSCIVMQNANGFCVDIRERDLDCYIRFWEYSDGRGNFPDWSIIIVRSNFKKNQTESLKDLARFFKEYMPRYGYKYFCTEGDDYKYYQTLGLKLIHQDLFGQENYGLAMKDLNV</sequence>
<gene>
    <name evidence="1" type="ORF">M123_1256</name>
</gene>
<protein>
    <recommendedName>
        <fullName evidence="3">GNAT family N-acetyltransferase</fullName>
    </recommendedName>
</protein>
<dbReference type="Proteomes" id="UP000020938">
    <property type="component" value="Unassembled WGS sequence"/>
</dbReference>
<dbReference type="EMBL" id="JGDS01000041">
    <property type="protein sequence ID" value="EXZ74413.1"/>
    <property type="molecule type" value="Genomic_DNA"/>
</dbReference>
<evidence type="ECO:0000313" key="1">
    <source>
        <dbReference type="EMBL" id="EXZ74413.1"/>
    </source>
</evidence>
<dbReference type="PATRIC" id="fig|1339314.3.peg.1479"/>
<accession>A0A016AZ64</accession>
<evidence type="ECO:0000313" key="2">
    <source>
        <dbReference type="Proteomes" id="UP000020938"/>
    </source>
</evidence>
<dbReference type="RefSeq" id="WP_032597880.1">
    <property type="nucleotide sequence ID" value="NZ_JGDS01000041.1"/>
</dbReference>
<organism evidence="1 2">
    <name type="scientific">Bacteroides fragilis str. 3976T8</name>
    <dbReference type="NCBI Taxonomy" id="1339314"/>
    <lineage>
        <taxon>Bacteria</taxon>
        <taxon>Pseudomonadati</taxon>
        <taxon>Bacteroidota</taxon>
        <taxon>Bacteroidia</taxon>
        <taxon>Bacteroidales</taxon>
        <taxon>Bacteroidaceae</taxon>
        <taxon>Bacteroides</taxon>
    </lineage>
</organism>
<dbReference type="AlphaFoldDB" id="A0A016AZ64"/>
<proteinExistence type="predicted"/>